<gene>
    <name evidence="1" type="ORF">CLPUN_21360</name>
</gene>
<dbReference type="RefSeq" id="WP_077847282.1">
    <property type="nucleotide sequence ID" value="NZ_LZZM01000140.1"/>
</dbReference>
<dbReference type="EMBL" id="LZZM01000140">
    <property type="protein sequence ID" value="OOM77831.1"/>
    <property type="molecule type" value="Genomic_DNA"/>
</dbReference>
<organism evidence="1 2">
    <name type="scientific">Clostridium puniceum</name>
    <dbReference type="NCBI Taxonomy" id="29367"/>
    <lineage>
        <taxon>Bacteria</taxon>
        <taxon>Bacillati</taxon>
        <taxon>Bacillota</taxon>
        <taxon>Clostridia</taxon>
        <taxon>Eubacteriales</taxon>
        <taxon>Clostridiaceae</taxon>
        <taxon>Clostridium</taxon>
    </lineage>
</organism>
<comment type="caution">
    <text evidence="1">The sequence shown here is derived from an EMBL/GenBank/DDBJ whole genome shotgun (WGS) entry which is preliminary data.</text>
</comment>
<dbReference type="OrthoDB" id="1927909at2"/>
<accession>A0A1S8TJE5</accession>
<sequence length="79" mass="8881">MKTLALYDNTGYIYLQMAGSYRTPQGGILYLEVEIPEGKTLKSIDTTAKPNIPVYEDIPLTEIEKVNTQMTTILKSLIK</sequence>
<dbReference type="Proteomes" id="UP000190890">
    <property type="component" value="Unassembled WGS sequence"/>
</dbReference>
<protein>
    <submittedName>
        <fullName evidence="1">Uncharacterized protein</fullName>
    </submittedName>
</protein>
<keyword evidence="2" id="KW-1185">Reference proteome</keyword>
<evidence type="ECO:0000313" key="1">
    <source>
        <dbReference type="EMBL" id="OOM77831.1"/>
    </source>
</evidence>
<proteinExistence type="predicted"/>
<reference evidence="1 2" key="1">
    <citation type="submission" date="2016-05" db="EMBL/GenBank/DDBJ databases">
        <title>Microbial solvent formation.</title>
        <authorList>
            <person name="Poehlein A."/>
            <person name="Montoya Solano J.D."/>
            <person name="Flitsch S."/>
            <person name="Krabben P."/>
            <person name="Duerre P."/>
            <person name="Daniel R."/>
        </authorList>
    </citation>
    <scope>NUCLEOTIDE SEQUENCE [LARGE SCALE GENOMIC DNA]</scope>
    <source>
        <strain evidence="1 2">DSM 2619</strain>
    </source>
</reference>
<dbReference type="AlphaFoldDB" id="A0A1S8TJE5"/>
<name>A0A1S8TJE5_9CLOT</name>
<evidence type="ECO:0000313" key="2">
    <source>
        <dbReference type="Proteomes" id="UP000190890"/>
    </source>
</evidence>